<evidence type="ECO:0000259" key="1">
    <source>
        <dbReference type="Pfam" id="PF07714"/>
    </source>
</evidence>
<keyword evidence="3" id="KW-1185">Reference proteome</keyword>
<name>A0A5P1EZ67_ASPOF</name>
<dbReference type="EMBL" id="CM007385">
    <property type="protein sequence ID" value="ONK69839.1"/>
    <property type="molecule type" value="Genomic_DNA"/>
</dbReference>
<dbReference type="SUPFAM" id="SSF56112">
    <property type="entry name" value="Protein kinase-like (PK-like)"/>
    <property type="match status" value="1"/>
</dbReference>
<reference evidence="3" key="1">
    <citation type="journal article" date="2017" name="Nat. Commun.">
        <title>The asparagus genome sheds light on the origin and evolution of a young Y chromosome.</title>
        <authorList>
            <person name="Harkess A."/>
            <person name="Zhou J."/>
            <person name="Xu C."/>
            <person name="Bowers J.E."/>
            <person name="Van der Hulst R."/>
            <person name="Ayyampalayam S."/>
            <person name="Mercati F."/>
            <person name="Riccardi P."/>
            <person name="McKain M.R."/>
            <person name="Kakrana A."/>
            <person name="Tang H."/>
            <person name="Ray J."/>
            <person name="Groenendijk J."/>
            <person name="Arikit S."/>
            <person name="Mathioni S.M."/>
            <person name="Nakano M."/>
            <person name="Shan H."/>
            <person name="Telgmann-Rauber A."/>
            <person name="Kanno A."/>
            <person name="Yue Z."/>
            <person name="Chen H."/>
            <person name="Li W."/>
            <person name="Chen Y."/>
            <person name="Xu X."/>
            <person name="Zhang Y."/>
            <person name="Luo S."/>
            <person name="Chen H."/>
            <person name="Gao J."/>
            <person name="Mao Z."/>
            <person name="Pires J.C."/>
            <person name="Luo M."/>
            <person name="Kudrna D."/>
            <person name="Wing R.A."/>
            <person name="Meyers B.C."/>
            <person name="Yi K."/>
            <person name="Kong H."/>
            <person name="Lavrijsen P."/>
            <person name="Sunseri F."/>
            <person name="Falavigna A."/>
            <person name="Ye Y."/>
            <person name="Leebens-Mack J.H."/>
            <person name="Chen G."/>
        </authorList>
    </citation>
    <scope>NUCLEOTIDE SEQUENCE [LARGE SCALE GENOMIC DNA]</scope>
    <source>
        <strain evidence="3">cv. DH0086</strain>
    </source>
</reference>
<organism evidence="2 3">
    <name type="scientific">Asparagus officinalis</name>
    <name type="common">Garden asparagus</name>
    <dbReference type="NCBI Taxonomy" id="4686"/>
    <lineage>
        <taxon>Eukaryota</taxon>
        <taxon>Viridiplantae</taxon>
        <taxon>Streptophyta</taxon>
        <taxon>Embryophyta</taxon>
        <taxon>Tracheophyta</taxon>
        <taxon>Spermatophyta</taxon>
        <taxon>Magnoliopsida</taxon>
        <taxon>Liliopsida</taxon>
        <taxon>Asparagales</taxon>
        <taxon>Asparagaceae</taxon>
        <taxon>Asparagoideae</taxon>
        <taxon>Asparagus</taxon>
    </lineage>
</organism>
<feature type="domain" description="Serine-threonine/tyrosine-protein kinase catalytic" evidence="1">
    <location>
        <begin position="19"/>
        <end position="120"/>
    </location>
</feature>
<gene>
    <name evidence="2" type="ORF">A4U43_C05F27270</name>
</gene>
<dbReference type="InterPro" id="IPR001245">
    <property type="entry name" value="Ser-Thr/Tyr_kinase_cat_dom"/>
</dbReference>
<sequence length="127" mass="14209">MDSNFKGLILLTMVIKEFAYMRNVTTKVDVFSFGIVMMELFTRIRLTGTIEHDGEHISLQEFVEKSFQGGVDVVLSIVDDAMDIPTATQGGKVAKVLELALSCTRFNAEERPIMKEVLSILLKLSHV</sequence>
<dbReference type="AlphaFoldDB" id="A0A5P1EZ67"/>
<dbReference type="PANTHER" id="PTHR48055">
    <property type="entry name" value="LEUCINE-RICH REPEAT RECEPTOR PROTEIN KINASE EMS1"/>
    <property type="match status" value="1"/>
</dbReference>
<evidence type="ECO:0000313" key="3">
    <source>
        <dbReference type="Proteomes" id="UP000243459"/>
    </source>
</evidence>
<dbReference type="GO" id="GO:0016020">
    <property type="term" value="C:membrane"/>
    <property type="evidence" value="ECO:0007669"/>
    <property type="project" value="TreeGrafter"/>
</dbReference>
<dbReference type="PANTHER" id="PTHR48055:SF57">
    <property type="entry name" value="PROTEIN KINASE DOMAIN-CONTAINING PROTEIN"/>
    <property type="match status" value="1"/>
</dbReference>
<dbReference type="Proteomes" id="UP000243459">
    <property type="component" value="Chromosome 5"/>
</dbReference>
<dbReference type="Pfam" id="PF07714">
    <property type="entry name" value="PK_Tyr_Ser-Thr"/>
    <property type="match status" value="1"/>
</dbReference>
<protein>
    <recommendedName>
        <fullName evidence="1">Serine-threonine/tyrosine-protein kinase catalytic domain-containing protein</fullName>
    </recommendedName>
</protein>
<dbReference type="InterPro" id="IPR051564">
    <property type="entry name" value="LRR_receptor-like_kinase"/>
</dbReference>
<dbReference type="Gene3D" id="1.10.510.10">
    <property type="entry name" value="Transferase(Phosphotransferase) domain 1"/>
    <property type="match status" value="1"/>
</dbReference>
<accession>A0A5P1EZ67</accession>
<proteinExistence type="predicted"/>
<evidence type="ECO:0000313" key="2">
    <source>
        <dbReference type="EMBL" id="ONK69839.1"/>
    </source>
</evidence>
<dbReference type="GO" id="GO:0004672">
    <property type="term" value="F:protein kinase activity"/>
    <property type="evidence" value="ECO:0007669"/>
    <property type="project" value="InterPro"/>
</dbReference>
<dbReference type="Gramene" id="ONK69839">
    <property type="protein sequence ID" value="ONK69839"/>
    <property type="gene ID" value="A4U43_C05F27270"/>
</dbReference>
<dbReference type="InterPro" id="IPR011009">
    <property type="entry name" value="Kinase-like_dom_sf"/>
</dbReference>